<dbReference type="RefSeq" id="WP_209239177.1">
    <property type="nucleotide sequence ID" value="NZ_JADKMA010000040.1"/>
</dbReference>
<accession>A0ABS3XAG2</accession>
<name>A0ABS3XAG2_9ACTN</name>
<evidence type="ECO:0000313" key="2">
    <source>
        <dbReference type="Proteomes" id="UP001519064"/>
    </source>
</evidence>
<reference evidence="1 2" key="1">
    <citation type="submission" date="2020-11" db="EMBL/GenBank/DDBJ databases">
        <title>Streptomyces spirodelae sp. nov., isolated from duckweed.</title>
        <authorList>
            <person name="Saimee Y."/>
            <person name="Duangmal K."/>
        </authorList>
    </citation>
    <scope>NUCLEOTIDE SEQUENCE [LARGE SCALE GENOMIC DNA]</scope>
    <source>
        <strain evidence="1 2">S16-07</strain>
    </source>
</reference>
<gene>
    <name evidence="1" type="ORF">ITI46_10445</name>
</gene>
<evidence type="ECO:0000313" key="1">
    <source>
        <dbReference type="EMBL" id="MBO8192081.1"/>
    </source>
</evidence>
<keyword evidence="2" id="KW-1185">Reference proteome</keyword>
<feature type="non-terminal residue" evidence="1">
    <location>
        <position position="339"/>
    </location>
</feature>
<comment type="caution">
    <text evidence="1">The sequence shown here is derived from an EMBL/GenBank/DDBJ whole genome shotgun (WGS) entry which is preliminary data.</text>
</comment>
<dbReference type="Proteomes" id="UP001519064">
    <property type="component" value="Unassembled WGS sequence"/>
</dbReference>
<dbReference type="EMBL" id="JADKMA010000040">
    <property type="protein sequence ID" value="MBO8192081.1"/>
    <property type="molecule type" value="Genomic_DNA"/>
</dbReference>
<organism evidence="1 2">
    <name type="scientific">Streptomyces oryzae</name>
    <dbReference type="NCBI Taxonomy" id="1434886"/>
    <lineage>
        <taxon>Bacteria</taxon>
        <taxon>Bacillati</taxon>
        <taxon>Actinomycetota</taxon>
        <taxon>Actinomycetes</taxon>
        <taxon>Kitasatosporales</taxon>
        <taxon>Streptomycetaceae</taxon>
        <taxon>Streptomyces</taxon>
    </lineage>
</organism>
<sequence>MRAAPDRPGARPLPAGRLVLPRHSYDELFEVAAKLLALVRRAVLSLAPTWPERLVALGADPADHLPPTGLESTETDCCTMLAGADFVVGESGPWLVALDTSATLGSVRGGAVLASADGLERGQEVLFGYDPRAVRADALAELCARRGLPRAVALIGPGFHADDVHDLRQRGFTADVLRPGGLPGALGRPGSPRYAMGLLSSARQRGRTGPAPVHPAAVRDAQRAGLLLLPTLSGGLLADRRALALVSEGLPWMTRAEQALVERRLPWTRLSLAGRTQWHGTEQELPGLLLAQRERFVLKRAVAGAGPLVAGHETDEHTWTAAVLRAFRDTDSVVQEYVP</sequence>
<protein>
    <submittedName>
        <fullName evidence="1">Uncharacterized protein</fullName>
    </submittedName>
</protein>
<proteinExistence type="predicted"/>